<comment type="caution">
    <text evidence="2">The sequence shown here is derived from an EMBL/GenBank/DDBJ whole genome shotgun (WGS) entry which is preliminary data.</text>
</comment>
<proteinExistence type="predicted"/>
<reference evidence="2 3" key="1">
    <citation type="journal article" date="2018" name="Biotechnol. Adv.">
        <title>Improved genomic resources and new bioinformatic workflow for the carcinogenic parasite Clonorchis sinensis: Biotechnological implications.</title>
        <authorList>
            <person name="Wang D."/>
            <person name="Korhonen P.K."/>
            <person name="Gasser R.B."/>
            <person name="Young N.D."/>
        </authorList>
    </citation>
    <scope>NUCLEOTIDE SEQUENCE [LARGE SCALE GENOMIC DNA]</scope>
    <source>
        <strain evidence="2">Cs-k2</strain>
    </source>
</reference>
<organism evidence="2 3">
    <name type="scientific">Clonorchis sinensis</name>
    <name type="common">Chinese liver fluke</name>
    <dbReference type="NCBI Taxonomy" id="79923"/>
    <lineage>
        <taxon>Eukaryota</taxon>
        <taxon>Metazoa</taxon>
        <taxon>Spiralia</taxon>
        <taxon>Lophotrochozoa</taxon>
        <taxon>Platyhelminthes</taxon>
        <taxon>Trematoda</taxon>
        <taxon>Digenea</taxon>
        <taxon>Opisthorchiida</taxon>
        <taxon>Opisthorchiata</taxon>
        <taxon>Opisthorchiidae</taxon>
        <taxon>Clonorchis</taxon>
    </lineage>
</organism>
<feature type="chain" id="PRO_5035743616" evidence="1">
    <location>
        <begin position="22"/>
        <end position="94"/>
    </location>
</feature>
<reference evidence="2 3" key="2">
    <citation type="journal article" date="2021" name="Genomics">
        <title>High-quality reference genome for Clonorchis sinensis.</title>
        <authorList>
            <person name="Young N.D."/>
            <person name="Stroehlein A.J."/>
            <person name="Kinkar L."/>
            <person name="Wang T."/>
            <person name="Sohn W.M."/>
            <person name="Chang B.C.H."/>
            <person name="Kaur P."/>
            <person name="Weisz D."/>
            <person name="Dudchenko O."/>
            <person name="Aiden E.L."/>
            <person name="Korhonen P.K."/>
            <person name="Gasser R.B."/>
        </authorList>
    </citation>
    <scope>NUCLEOTIDE SEQUENCE [LARGE SCALE GENOMIC DNA]</scope>
    <source>
        <strain evidence="2">Cs-k2</strain>
    </source>
</reference>
<gene>
    <name evidence="2" type="ORF">CSKR_200084</name>
</gene>
<sequence>MFWSRIQLFLLCALTLASVDTYLDVSNYLNADGTPNEAALRRLWTPRDYHRPLTHDQIRGFFREALAHVPVENDAIGAPGVENLIRYGRRYVIP</sequence>
<keyword evidence="1" id="KW-0732">Signal</keyword>
<dbReference type="AlphaFoldDB" id="A0A8T1LYU5"/>
<name>A0A8T1LYU5_CLOSI</name>
<protein>
    <submittedName>
        <fullName evidence="2">Uncharacterized protein</fullName>
    </submittedName>
</protein>
<feature type="signal peptide" evidence="1">
    <location>
        <begin position="1"/>
        <end position="21"/>
    </location>
</feature>
<evidence type="ECO:0000313" key="3">
    <source>
        <dbReference type="Proteomes" id="UP000286415"/>
    </source>
</evidence>
<evidence type="ECO:0000256" key="1">
    <source>
        <dbReference type="SAM" id="SignalP"/>
    </source>
</evidence>
<keyword evidence="3" id="KW-1185">Reference proteome</keyword>
<dbReference type="EMBL" id="NIRI02000076">
    <property type="protein sequence ID" value="KAG5441909.1"/>
    <property type="molecule type" value="Genomic_DNA"/>
</dbReference>
<accession>A0A8T1LYU5</accession>
<dbReference type="Proteomes" id="UP000286415">
    <property type="component" value="Unassembled WGS sequence"/>
</dbReference>
<evidence type="ECO:0000313" key="2">
    <source>
        <dbReference type="EMBL" id="KAG5441909.1"/>
    </source>
</evidence>